<gene>
    <name evidence="15" type="primary">ampD</name>
    <name evidence="15" type="ORF">LVJ82_10020</name>
</gene>
<dbReference type="GO" id="GO:0008745">
    <property type="term" value="F:N-acetylmuramoyl-L-alanine amidase activity"/>
    <property type="evidence" value="ECO:0007669"/>
    <property type="project" value="UniProtKB-EC"/>
</dbReference>
<dbReference type="Pfam" id="PF01510">
    <property type="entry name" value="Amidase_2"/>
    <property type="match status" value="1"/>
</dbReference>
<evidence type="ECO:0000256" key="7">
    <source>
        <dbReference type="ARBA" id="ARBA00022723"/>
    </source>
</evidence>
<evidence type="ECO:0000256" key="2">
    <source>
        <dbReference type="ARBA" id="ARBA00001947"/>
    </source>
</evidence>
<organism evidence="15 16">
    <name type="scientific">Vitreoscilla massiliensis</name>
    <dbReference type="NCBI Taxonomy" id="1689272"/>
    <lineage>
        <taxon>Bacteria</taxon>
        <taxon>Pseudomonadati</taxon>
        <taxon>Pseudomonadota</taxon>
        <taxon>Betaproteobacteria</taxon>
        <taxon>Neisseriales</taxon>
        <taxon>Neisseriaceae</taxon>
        <taxon>Vitreoscilla</taxon>
    </lineage>
</organism>
<reference evidence="15 16" key="1">
    <citation type="journal article" date="2022" name="Res Sq">
        <title>Evolution of multicellular longitudinally dividing oral cavity symbionts (Neisseriaceae).</title>
        <authorList>
            <person name="Nyongesa S."/>
            <person name="Weber P."/>
            <person name="Bernet E."/>
            <person name="Pullido F."/>
            <person name="Nieckarz M."/>
            <person name="Delaby M."/>
            <person name="Nieves C."/>
            <person name="Viehboeck T."/>
            <person name="Krause N."/>
            <person name="Rivera-Millot A."/>
            <person name="Nakamura A."/>
            <person name="Vischer N."/>
            <person name="VanNieuwenhze M."/>
            <person name="Brun Y."/>
            <person name="Cava F."/>
            <person name="Bulgheresi S."/>
            <person name="Veyrier F."/>
        </authorList>
    </citation>
    <scope>NUCLEOTIDE SEQUENCE [LARGE SCALE GENOMIC DNA]</scope>
    <source>
        <strain evidence="15 16">SN4</strain>
    </source>
</reference>
<dbReference type="Gene3D" id="3.40.80.10">
    <property type="entry name" value="Peptidoglycan recognition protein-like"/>
    <property type="match status" value="1"/>
</dbReference>
<evidence type="ECO:0000256" key="5">
    <source>
        <dbReference type="ARBA" id="ARBA00011901"/>
    </source>
</evidence>
<evidence type="ECO:0000256" key="9">
    <source>
        <dbReference type="ARBA" id="ARBA00022833"/>
    </source>
</evidence>
<dbReference type="CDD" id="cd06583">
    <property type="entry name" value="PGRP"/>
    <property type="match status" value="1"/>
</dbReference>
<keyword evidence="16" id="KW-1185">Reference proteome</keyword>
<keyword evidence="6" id="KW-0963">Cytoplasm</keyword>
<dbReference type="PANTHER" id="PTHR30417:SF4">
    <property type="entry name" value="1,6-ANHYDRO-N-ACETYLMURAMYL-L-ALANINE AMIDASE AMPD"/>
    <property type="match status" value="1"/>
</dbReference>
<dbReference type="InterPro" id="IPR036505">
    <property type="entry name" value="Amidase/PGRP_sf"/>
</dbReference>
<evidence type="ECO:0000256" key="3">
    <source>
        <dbReference type="ARBA" id="ARBA00004496"/>
    </source>
</evidence>
<dbReference type="PANTHER" id="PTHR30417">
    <property type="entry name" value="N-ACETYLMURAMOYL-L-ALANINE AMIDASE AMID"/>
    <property type="match status" value="1"/>
</dbReference>
<dbReference type="NCBIfam" id="NF008758">
    <property type="entry name" value="PRK11789.1"/>
    <property type="match status" value="1"/>
</dbReference>
<comment type="similarity">
    <text evidence="4">Belongs to the N-acetylmuramoyl-L-alanine amidase 2 family.</text>
</comment>
<dbReference type="InterPro" id="IPR002502">
    <property type="entry name" value="Amidase_domain"/>
</dbReference>
<evidence type="ECO:0000256" key="1">
    <source>
        <dbReference type="ARBA" id="ARBA00001561"/>
    </source>
</evidence>
<evidence type="ECO:0000256" key="8">
    <source>
        <dbReference type="ARBA" id="ARBA00022801"/>
    </source>
</evidence>
<evidence type="ECO:0000259" key="14">
    <source>
        <dbReference type="SMART" id="SM00644"/>
    </source>
</evidence>
<dbReference type="EC" id="3.5.1.28" evidence="5"/>
<evidence type="ECO:0000256" key="6">
    <source>
        <dbReference type="ARBA" id="ARBA00022490"/>
    </source>
</evidence>
<comment type="catalytic activity">
    <reaction evidence="1">
        <text>Hydrolyzes the link between N-acetylmuramoyl residues and L-amino acid residues in certain cell-wall glycopeptides.</text>
        <dbReference type="EC" id="3.5.1.28"/>
    </reaction>
</comment>
<feature type="compositionally biased region" description="Polar residues" evidence="13">
    <location>
        <begin position="7"/>
        <end position="16"/>
    </location>
</feature>
<dbReference type="SUPFAM" id="SSF55846">
    <property type="entry name" value="N-acetylmuramoyl-L-alanine amidase-like"/>
    <property type="match status" value="1"/>
</dbReference>
<evidence type="ECO:0000256" key="10">
    <source>
        <dbReference type="ARBA" id="ARBA00023316"/>
    </source>
</evidence>
<comment type="subcellular location">
    <subcellularLocation>
        <location evidence="3">Cytoplasm</location>
    </subcellularLocation>
</comment>
<evidence type="ECO:0000313" key="16">
    <source>
        <dbReference type="Proteomes" id="UP000832011"/>
    </source>
</evidence>
<keyword evidence="8 15" id="KW-0378">Hydrolase</keyword>
<evidence type="ECO:0000256" key="4">
    <source>
        <dbReference type="ARBA" id="ARBA00007553"/>
    </source>
</evidence>
<keyword evidence="10" id="KW-0961">Cell wall biogenesis/degradation</keyword>
<dbReference type="Proteomes" id="UP000832011">
    <property type="component" value="Chromosome"/>
</dbReference>
<evidence type="ECO:0000256" key="11">
    <source>
        <dbReference type="ARBA" id="ARBA00039257"/>
    </source>
</evidence>
<keyword evidence="7" id="KW-0479">Metal-binding</keyword>
<comment type="cofactor">
    <cofactor evidence="2">
        <name>Zn(2+)</name>
        <dbReference type="ChEBI" id="CHEBI:29105"/>
    </cofactor>
</comment>
<dbReference type="RefSeq" id="WP_058356731.1">
    <property type="nucleotide sequence ID" value="NZ_CABKVG010000009.1"/>
</dbReference>
<name>A0ABY4DXZ2_9NEIS</name>
<protein>
    <recommendedName>
        <fullName evidence="11">1,6-anhydro-N-acetylmuramyl-L-alanine amidase AmpD</fullName>
        <ecNumber evidence="5">3.5.1.28</ecNumber>
    </recommendedName>
    <alternativeName>
        <fullName evidence="12">N-acetylmuramoyl-L-alanine amidase</fullName>
    </alternativeName>
</protein>
<sequence>MVWQHGWTDSATQRPSPNFGARTRSPDLVVIHNISLPPFEYGSGSALALFQNQIDAQQHPFFSVIAHFRVSSHFFIDRTGELFQCVSCDDAAYHAGLSAFHGEAACNGFSIGIELEGCDFEPFNEAQYTTLLRLLPQLQAAYPIKAITGHQHIAPERKTDPGHFFDWSRLQSVGLPVDFNQSHV</sequence>
<proteinExistence type="inferred from homology"/>
<evidence type="ECO:0000313" key="15">
    <source>
        <dbReference type="EMBL" id="UOO87829.1"/>
    </source>
</evidence>
<dbReference type="EMBL" id="CP091511">
    <property type="protein sequence ID" value="UOO87829.1"/>
    <property type="molecule type" value="Genomic_DNA"/>
</dbReference>
<keyword evidence="9" id="KW-0862">Zinc</keyword>
<evidence type="ECO:0000256" key="12">
    <source>
        <dbReference type="ARBA" id="ARBA00042615"/>
    </source>
</evidence>
<dbReference type="SMART" id="SM00644">
    <property type="entry name" value="Ami_2"/>
    <property type="match status" value="1"/>
</dbReference>
<accession>A0ABY4DXZ2</accession>
<dbReference type="InterPro" id="IPR051206">
    <property type="entry name" value="NAMLAA_amidase_2"/>
</dbReference>
<evidence type="ECO:0000256" key="13">
    <source>
        <dbReference type="SAM" id="MobiDB-lite"/>
    </source>
</evidence>
<feature type="domain" description="N-acetylmuramoyl-L-alanine amidase" evidence="14">
    <location>
        <begin position="16"/>
        <end position="162"/>
    </location>
</feature>
<feature type="region of interest" description="Disordered" evidence="13">
    <location>
        <begin position="1"/>
        <end position="21"/>
    </location>
</feature>